<dbReference type="EMBL" id="JAUEPR010000096">
    <property type="protein sequence ID" value="KAK0464851.1"/>
    <property type="molecule type" value="Genomic_DNA"/>
</dbReference>
<protein>
    <submittedName>
        <fullName evidence="1">Uncharacterized protein</fullName>
    </submittedName>
</protein>
<accession>A0AA39NFU1</accession>
<dbReference type="Proteomes" id="UP001175227">
    <property type="component" value="Unassembled WGS sequence"/>
</dbReference>
<name>A0AA39NFU1_9AGAR</name>
<evidence type="ECO:0000313" key="1">
    <source>
        <dbReference type="EMBL" id="KAK0464851.1"/>
    </source>
</evidence>
<dbReference type="AlphaFoldDB" id="A0AA39NFU1"/>
<proteinExistence type="predicted"/>
<keyword evidence="2" id="KW-1185">Reference proteome</keyword>
<gene>
    <name evidence="1" type="ORF">IW261DRAFT_1427273</name>
</gene>
<reference evidence="1" key="1">
    <citation type="submission" date="2023-06" db="EMBL/GenBank/DDBJ databases">
        <authorList>
            <consortium name="Lawrence Berkeley National Laboratory"/>
            <person name="Ahrendt S."/>
            <person name="Sahu N."/>
            <person name="Indic B."/>
            <person name="Wong-Bajracharya J."/>
            <person name="Merenyi Z."/>
            <person name="Ke H.-M."/>
            <person name="Monk M."/>
            <person name="Kocsube S."/>
            <person name="Drula E."/>
            <person name="Lipzen A."/>
            <person name="Balint B."/>
            <person name="Henrissat B."/>
            <person name="Andreopoulos B."/>
            <person name="Martin F.M."/>
            <person name="Harder C.B."/>
            <person name="Rigling D."/>
            <person name="Ford K.L."/>
            <person name="Foster G.D."/>
            <person name="Pangilinan J."/>
            <person name="Papanicolaou A."/>
            <person name="Barry K."/>
            <person name="LaButti K."/>
            <person name="Viragh M."/>
            <person name="Koriabine M."/>
            <person name="Yan M."/>
            <person name="Riley R."/>
            <person name="Champramary S."/>
            <person name="Plett K.L."/>
            <person name="Tsai I.J."/>
            <person name="Slot J."/>
            <person name="Sipos G."/>
            <person name="Plett J."/>
            <person name="Nagy L.G."/>
            <person name="Grigoriev I.V."/>
        </authorList>
    </citation>
    <scope>NUCLEOTIDE SEQUENCE</scope>
    <source>
        <strain evidence="1">ICMP 16352</strain>
    </source>
</reference>
<evidence type="ECO:0000313" key="2">
    <source>
        <dbReference type="Proteomes" id="UP001175227"/>
    </source>
</evidence>
<organism evidence="1 2">
    <name type="scientific">Armillaria novae-zelandiae</name>
    <dbReference type="NCBI Taxonomy" id="153914"/>
    <lineage>
        <taxon>Eukaryota</taxon>
        <taxon>Fungi</taxon>
        <taxon>Dikarya</taxon>
        <taxon>Basidiomycota</taxon>
        <taxon>Agaricomycotina</taxon>
        <taxon>Agaricomycetes</taxon>
        <taxon>Agaricomycetidae</taxon>
        <taxon>Agaricales</taxon>
        <taxon>Marasmiineae</taxon>
        <taxon>Physalacriaceae</taxon>
        <taxon>Armillaria</taxon>
    </lineage>
</organism>
<comment type="caution">
    <text evidence="1">The sequence shown here is derived from an EMBL/GenBank/DDBJ whole genome shotgun (WGS) entry which is preliminary data.</text>
</comment>
<sequence>MVESGLLKSMWSIAFTLRFPRKFQGGLLSVKTLERDKGLEVIIKGGNSRDTRGIIDAINLRFRSDTDLKALQAIRERRNSHKPVTKVFSSAQIAVYGQIPGMHSVTCFAPMTMLAVQDREIKGQDGDAASQNRIGTAECLRMERHAGLALLEVEGKDTKSMMTHQGHPTRFGSARSYRFRPVASFLLQPLSSNRRGHHSTYQAPFLLEFPGNSGSTEISSDFVAGSDVSAPGIPFLRF</sequence>